<feature type="domain" description="AIR9-like A9" evidence="4">
    <location>
        <begin position="263"/>
        <end position="342"/>
    </location>
</feature>
<gene>
    <name evidence="5" type="ORF">SSX86_021364</name>
</gene>
<dbReference type="FunFam" id="2.60.40.2700:FF:000001">
    <property type="entry name" value="Transmembrane protein"/>
    <property type="match status" value="1"/>
</dbReference>
<sequence>MAKDDFRLRGNLSNTFSALTVNGRHQVNPKIMEEEDVLQQIEDQEQEIMQLRRHLAEYAVKEAEIQDEKRVLERRISLMHKAYDQEHEDIIEAALKARAYRQEIIEENIRVGYALQAAREERSIFISSLVPLLSDQALRPADLDAYSIVSNLRILFKHSKERLNVAEERLKNSQYQPLVLHSRRKELPLNDSSRPEWTPSPEPVHMVERRENGEDVINSHYLPSIIEEEQEQEHSSSHQEADDSEEDGEYDETDTNKPLPTIEGLQILGEPFPGNEIQASGYSRNGTTHCGFEWVRHLQDGSFVYIEGAKQPMYTITADDVDNYISVEVQPLDDRQRKGQVVRCFANDNKKITCHPDMIHEIENMLRLGHSSFKLFVWKGSPETWEAAVLEIKKSRYSIKLIGPNNGVVVDSKYTPQIDISLLAETPLEFAIRGPDNVERYLHADYNSTDIRCSRDTIVLAMRLFVKRAVDKKLGKKKRRVLFF</sequence>
<keyword evidence="6" id="KW-1185">Reference proteome</keyword>
<feature type="region of interest" description="Disordered" evidence="2">
    <location>
        <begin position="228"/>
        <end position="260"/>
    </location>
</feature>
<proteinExistence type="predicted"/>
<feature type="domain" description="DUF7046" evidence="3">
    <location>
        <begin position="383"/>
        <end position="478"/>
    </location>
</feature>
<dbReference type="Pfam" id="PF23080">
    <property type="entry name" value="DUF7046"/>
    <property type="match status" value="1"/>
</dbReference>
<dbReference type="InterPro" id="IPR056284">
    <property type="entry name" value="AIR9-like_A9"/>
</dbReference>
<dbReference type="Gene3D" id="2.60.40.2700">
    <property type="match status" value="1"/>
</dbReference>
<feature type="region of interest" description="Disordered" evidence="2">
    <location>
        <begin position="181"/>
        <end position="204"/>
    </location>
</feature>
<dbReference type="EMBL" id="JBCNJP010000020">
    <property type="protein sequence ID" value="KAK9060658.1"/>
    <property type="molecule type" value="Genomic_DNA"/>
</dbReference>
<feature type="coiled-coil region" evidence="1">
    <location>
        <begin position="31"/>
        <end position="75"/>
    </location>
</feature>
<evidence type="ECO:0000259" key="4">
    <source>
        <dbReference type="Pfam" id="PF23197"/>
    </source>
</evidence>
<name>A0AAP0GRM1_9ASTR</name>
<protein>
    <submittedName>
        <fullName evidence="5">Uncharacterized protein</fullName>
    </submittedName>
</protein>
<evidence type="ECO:0000256" key="2">
    <source>
        <dbReference type="SAM" id="MobiDB-lite"/>
    </source>
</evidence>
<reference evidence="5 6" key="1">
    <citation type="submission" date="2024-04" db="EMBL/GenBank/DDBJ databases">
        <title>The reference genome of an endangered Asteraceae, Deinandra increscens subsp. villosa, native to the Central Coast of California.</title>
        <authorList>
            <person name="Guilliams M."/>
            <person name="Hasenstab-Lehman K."/>
            <person name="Meyer R."/>
            <person name="Mcevoy S."/>
        </authorList>
    </citation>
    <scope>NUCLEOTIDE SEQUENCE [LARGE SCALE GENOMIC DNA]</scope>
    <source>
        <tissue evidence="5">Leaf</tissue>
    </source>
</reference>
<accession>A0AAP0GRM1</accession>
<comment type="caution">
    <text evidence="5">The sequence shown here is derived from an EMBL/GenBank/DDBJ whole genome shotgun (WGS) entry which is preliminary data.</text>
</comment>
<dbReference type="InterPro" id="IPR055474">
    <property type="entry name" value="DUF7046"/>
</dbReference>
<dbReference type="Proteomes" id="UP001408789">
    <property type="component" value="Unassembled WGS sequence"/>
</dbReference>
<dbReference type="GO" id="GO:0005886">
    <property type="term" value="C:plasma membrane"/>
    <property type="evidence" value="ECO:0007669"/>
    <property type="project" value="TreeGrafter"/>
</dbReference>
<dbReference type="PANTHER" id="PTHR31149:SF13">
    <property type="match status" value="1"/>
</dbReference>
<evidence type="ECO:0000313" key="6">
    <source>
        <dbReference type="Proteomes" id="UP001408789"/>
    </source>
</evidence>
<organism evidence="5 6">
    <name type="scientific">Deinandra increscens subsp. villosa</name>
    <dbReference type="NCBI Taxonomy" id="3103831"/>
    <lineage>
        <taxon>Eukaryota</taxon>
        <taxon>Viridiplantae</taxon>
        <taxon>Streptophyta</taxon>
        <taxon>Embryophyta</taxon>
        <taxon>Tracheophyta</taxon>
        <taxon>Spermatophyta</taxon>
        <taxon>Magnoliopsida</taxon>
        <taxon>eudicotyledons</taxon>
        <taxon>Gunneridae</taxon>
        <taxon>Pentapetalae</taxon>
        <taxon>asterids</taxon>
        <taxon>campanulids</taxon>
        <taxon>Asterales</taxon>
        <taxon>Asteraceae</taxon>
        <taxon>Asteroideae</taxon>
        <taxon>Heliantheae alliance</taxon>
        <taxon>Madieae</taxon>
        <taxon>Madiinae</taxon>
        <taxon>Deinandra</taxon>
    </lineage>
</organism>
<dbReference type="Pfam" id="PF23197">
    <property type="entry name" value="IG_AIR9"/>
    <property type="match status" value="1"/>
</dbReference>
<evidence type="ECO:0000313" key="5">
    <source>
        <dbReference type="EMBL" id="KAK9060658.1"/>
    </source>
</evidence>
<dbReference type="PANTHER" id="PTHR31149">
    <property type="entry name" value="EXPRESSED PROTEIN"/>
    <property type="match status" value="1"/>
</dbReference>
<evidence type="ECO:0000259" key="3">
    <source>
        <dbReference type="Pfam" id="PF23080"/>
    </source>
</evidence>
<feature type="compositionally biased region" description="Basic and acidic residues" evidence="2">
    <location>
        <begin position="232"/>
        <end position="241"/>
    </location>
</feature>
<evidence type="ECO:0000256" key="1">
    <source>
        <dbReference type="SAM" id="Coils"/>
    </source>
</evidence>
<dbReference type="AlphaFoldDB" id="A0AAP0GRM1"/>
<keyword evidence="1" id="KW-0175">Coiled coil</keyword>
<feature type="compositionally biased region" description="Acidic residues" evidence="2">
    <location>
        <begin position="242"/>
        <end position="253"/>
    </location>
</feature>